<proteinExistence type="predicted"/>
<evidence type="ECO:0000313" key="2">
    <source>
        <dbReference type="Proteomes" id="UP000603457"/>
    </source>
</evidence>
<accession>A0ABR8FY70</accession>
<name>A0ABR8FY70_9NOSO</name>
<comment type="caution">
    <text evidence="1">The sequence shown here is derived from an EMBL/GenBank/DDBJ whole genome shotgun (WGS) entry which is preliminary data.</text>
</comment>
<protein>
    <submittedName>
        <fullName evidence="1">NAD(P)H-quinone oxidoreductase subunit 4</fullName>
    </submittedName>
</protein>
<sequence>MKLFTSLKNLVAYSLVLLVTVCGLLLTPPNALAVSVDFGATQYLAFDAGTQTQDVDSAIASYRSLKGKVSKNETLTTDEIKGALGVINAKINAAVQEKKDVLVADPSASTESFDSSIASYRSLKGKVSKGENLTIDETKDVLKAINSKINALVQEKKA</sequence>
<reference evidence="1 2" key="1">
    <citation type="journal article" date="2020" name="ISME J.">
        <title>Comparative genomics reveals insights into cyanobacterial evolution and habitat adaptation.</title>
        <authorList>
            <person name="Chen M.Y."/>
            <person name="Teng W.K."/>
            <person name="Zhao L."/>
            <person name="Hu C.X."/>
            <person name="Zhou Y.K."/>
            <person name="Han B.P."/>
            <person name="Song L.R."/>
            <person name="Shu W.S."/>
        </authorList>
    </citation>
    <scope>NUCLEOTIDE SEQUENCE [LARGE SCALE GENOMIC DNA]</scope>
    <source>
        <strain evidence="1 2">FACHB-130</strain>
    </source>
</reference>
<gene>
    <name evidence="1" type="ORF">H6G74_18690</name>
</gene>
<keyword evidence="2" id="KW-1185">Reference proteome</keyword>
<evidence type="ECO:0000313" key="1">
    <source>
        <dbReference type="EMBL" id="MBD2596341.1"/>
    </source>
</evidence>
<dbReference type="EMBL" id="JACJTB010000026">
    <property type="protein sequence ID" value="MBD2596341.1"/>
    <property type="molecule type" value="Genomic_DNA"/>
</dbReference>
<dbReference type="Proteomes" id="UP000603457">
    <property type="component" value="Unassembled WGS sequence"/>
</dbReference>
<dbReference type="RefSeq" id="WP_190969087.1">
    <property type="nucleotide sequence ID" value="NZ_JACJTB010000026.1"/>
</dbReference>
<organism evidence="1 2">
    <name type="scientific">Nostoc spongiaeforme FACHB-130</name>
    <dbReference type="NCBI Taxonomy" id="1357510"/>
    <lineage>
        <taxon>Bacteria</taxon>
        <taxon>Bacillati</taxon>
        <taxon>Cyanobacteriota</taxon>
        <taxon>Cyanophyceae</taxon>
        <taxon>Nostocales</taxon>
        <taxon>Nostocaceae</taxon>
        <taxon>Nostoc</taxon>
    </lineage>
</organism>